<sequence>MLQAIHAQSPRLCHSCNPPVDVLLSFLCSLVNPPHFQHEYQSSFDFFQTRFNLQIIIRNNFLSMQNWRQTAVFLMYISYPLAFQFYITEWLENGSA</sequence>
<reference evidence="1" key="1">
    <citation type="submission" date="2014-09" db="EMBL/GenBank/DDBJ databases">
        <authorList>
            <person name="Magalhaes I.L.F."/>
            <person name="Oliveira U."/>
            <person name="Santos F.R."/>
            <person name="Vidigal T.H.D.A."/>
            <person name="Brescovit A.D."/>
            <person name="Santos A.J."/>
        </authorList>
    </citation>
    <scope>NUCLEOTIDE SEQUENCE</scope>
    <source>
        <tissue evidence="1">Shoot tissue taken approximately 20 cm above the soil surface</tissue>
    </source>
</reference>
<name>A0A0A9ATH5_ARUDO</name>
<evidence type="ECO:0000313" key="1">
    <source>
        <dbReference type="EMBL" id="JAD53143.1"/>
    </source>
</evidence>
<dbReference type="AlphaFoldDB" id="A0A0A9ATH5"/>
<accession>A0A0A9ATH5</accession>
<proteinExistence type="predicted"/>
<reference evidence="1" key="2">
    <citation type="journal article" date="2015" name="Data Brief">
        <title>Shoot transcriptome of the giant reed, Arundo donax.</title>
        <authorList>
            <person name="Barrero R.A."/>
            <person name="Guerrero F.D."/>
            <person name="Moolhuijzen P."/>
            <person name="Goolsby J.A."/>
            <person name="Tidwell J."/>
            <person name="Bellgard S.E."/>
            <person name="Bellgard M.I."/>
        </authorList>
    </citation>
    <scope>NUCLEOTIDE SEQUENCE</scope>
    <source>
        <tissue evidence="1">Shoot tissue taken approximately 20 cm above the soil surface</tissue>
    </source>
</reference>
<organism evidence="1">
    <name type="scientific">Arundo donax</name>
    <name type="common">Giant reed</name>
    <name type="synonym">Donax arundinaceus</name>
    <dbReference type="NCBI Taxonomy" id="35708"/>
    <lineage>
        <taxon>Eukaryota</taxon>
        <taxon>Viridiplantae</taxon>
        <taxon>Streptophyta</taxon>
        <taxon>Embryophyta</taxon>
        <taxon>Tracheophyta</taxon>
        <taxon>Spermatophyta</taxon>
        <taxon>Magnoliopsida</taxon>
        <taxon>Liliopsida</taxon>
        <taxon>Poales</taxon>
        <taxon>Poaceae</taxon>
        <taxon>PACMAD clade</taxon>
        <taxon>Arundinoideae</taxon>
        <taxon>Arundineae</taxon>
        <taxon>Arundo</taxon>
    </lineage>
</organism>
<protein>
    <submittedName>
        <fullName evidence="1">Uncharacterized protein</fullName>
    </submittedName>
</protein>
<dbReference type="EMBL" id="GBRH01244752">
    <property type="protein sequence ID" value="JAD53143.1"/>
    <property type="molecule type" value="Transcribed_RNA"/>
</dbReference>